<dbReference type="SUPFAM" id="SSF49503">
    <property type="entry name" value="Cupredoxins"/>
    <property type="match status" value="3"/>
</dbReference>
<evidence type="ECO:0000256" key="3">
    <source>
        <dbReference type="ARBA" id="ARBA00023002"/>
    </source>
</evidence>
<evidence type="ECO:0000259" key="7">
    <source>
        <dbReference type="Pfam" id="PF00394"/>
    </source>
</evidence>
<evidence type="ECO:0000256" key="2">
    <source>
        <dbReference type="ARBA" id="ARBA00022723"/>
    </source>
</evidence>
<dbReference type="PROSITE" id="PS00080">
    <property type="entry name" value="MULTICOPPER_OXIDASE2"/>
    <property type="match status" value="1"/>
</dbReference>
<dbReference type="PANTHER" id="PTHR11709">
    <property type="entry name" value="MULTI-COPPER OXIDASE"/>
    <property type="match status" value="1"/>
</dbReference>
<name>A0A9P6B5R1_9AGAM</name>
<keyword evidence="2" id="KW-0479">Metal-binding</keyword>
<evidence type="ECO:0000259" key="8">
    <source>
        <dbReference type="Pfam" id="PF07731"/>
    </source>
</evidence>
<proteinExistence type="inferred from homology"/>
<dbReference type="GO" id="GO:0005507">
    <property type="term" value="F:copper ion binding"/>
    <property type="evidence" value="ECO:0007669"/>
    <property type="project" value="InterPro"/>
</dbReference>
<protein>
    <submittedName>
        <fullName evidence="10">Multicopper oxidase</fullName>
    </submittedName>
</protein>
<feature type="domain" description="Plastocyanin-like" evidence="8">
    <location>
        <begin position="407"/>
        <end position="507"/>
    </location>
</feature>
<feature type="domain" description="Plastocyanin-like" evidence="7">
    <location>
        <begin position="114"/>
        <end position="319"/>
    </location>
</feature>
<dbReference type="PROSITE" id="PS00079">
    <property type="entry name" value="MULTICOPPER_OXIDASE1"/>
    <property type="match status" value="1"/>
</dbReference>
<keyword evidence="4" id="KW-0186">Copper</keyword>
<dbReference type="InterPro" id="IPR045087">
    <property type="entry name" value="Cu-oxidase_fam"/>
</dbReference>
<keyword evidence="6" id="KW-0325">Glycoprotein</keyword>
<evidence type="ECO:0000256" key="4">
    <source>
        <dbReference type="ARBA" id="ARBA00023008"/>
    </source>
</evidence>
<dbReference type="InterPro" id="IPR001117">
    <property type="entry name" value="Cu-oxidase_2nd"/>
</dbReference>
<evidence type="ECO:0000256" key="6">
    <source>
        <dbReference type="ARBA" id="ARBA00023180"/>
    </source>
</evidence>
<dbReference type="OrthoDB" id="2121828at2759"/>
<reference evidence="10" key="1">
    <citation type="journal article" date="2020" name="Nat. Commun.">
        <title>Large-scale genome sequencing of mycorrhizal fungi provides insights into the early evolution of symbiotic traits.</title>
        <authorList>
            <person name="Miyauchi S."/>
            <person name="Kiss E."/>
            <person name="Kuo A."/>
            <person name="Drula E."/>
            <person name="Kohler A."/>
            <person name="Sanchez-Garcia M."/>
            <person name="Morin E."/>
            <person name="Andreopoulos B."/>
            <person name="Barry K.W."/>
            <person name="Bonito G."/>
            <person name="Buee M."/>
            <person name="Carver A."/>
            <person name="Chen C."/>
            <person name="Cichocki N."/>
            <person name="Clum A."/>
            <person name="Culley D."/>
            <person name="Crous P.W."/>
            <person name="Fauchery L."/>
            <person name="Girlanda M."/>
            <person name="Hayes R.D."/>
            <person name="Keri Z."/>
            <person name="LaButti K."/>
            <person name="Lipzen A."/>
            <person name="Lombard V."/>
            <person name="Magnuson J."/>
            <person name="Maillard F."/>
            <person name="Murat C."/>
            <person name="Nolan M."/>
            <person name="Ohm R.A."/>
            <person name="Pangilinan J."/>
            <person name="Pereira M.F."/>
            <person name="Perotto S."/>
            <person name="Peter M."/>
            <person name="Pfister S."/>
            <person name="Riley R."/>
            <person name="Sitrit Y."/>
            <person name="Stielow J.B."/>
            <person name="Szollosi G."/>
            <person name="Zifcakova L."/>
            <person name="Stursova M."/>
            <person name="Spatafora J.W."/>
            <person name="Tedersoo L."/>
            <person name="Vaario L.M."/>
            <person name="Yamada A."/>
            <person name="Yan M."/>
            <person name="Wang P."/>
            <person name="Xu J."/>
            <person name="Bruns T."/>
            <person name="Baldrian P."/>
            <person name="Vilgalys R."/>
            <person name="Dunand C."/>
            <person name="Henrissat B."/>
            <person name="Grigoriev I.V."/>
            <person name="Hibbett D."/>
            <person name="Nagy L.G."/>
            <person name="Martin F.M."/>
        </authorList>
    </citation>
    <scope>NUCLEOTIDE SEQUENCE</scope>
    <source>
        <strain evidence="10">UP504</strain>
    </source>
</reference>
<dbReference type="InterPro" id="IPR033138">
    <property type="entry name" value="Cu_oxidase_CS"/>
</dbReference>
<comment type="similarity">
    <text evidence="1">Belongs to the multicopper oxidase family.</text>
</comment>
<accession>A0A9P6B5R1</accession>
<feature type="domain" description="Plastocyanin-like" evidence="9">
    <location>
        <begin position="2"/>
        <end position="102"/>
    </location>
</feature>
<dbReference type="InterPro" id="IPR002355">
    <property type="entry name" value="Cu_oxidase_Cu_BS"/>
</dbReference>
<dbReference type="EMBL" id="MU128926">
    <property type="protein sequence ID" value="KAF9518224.1"/>
    <property type="molecule type" value="Genomic_DNA"/>
</dbReference>
<sequence>MLVVNNQSPGPVIEANFGDRLIVHVINNLPNVTSIHWHGQRQKGTNYYDGTFGITQCGIPPNGGSMVYNFTIQNTGTYWWHAHVSTQYADGLYGALVLHSPNETARKLSPYDREVLVMMGDYYSTFTPALVWRYLRFGTGIDGQPGDEPVGDGGIFNGISQANCAFVPGTNATRPKRHHRGRGNSVKSTLRWKREPVSMVDQPTISEYFTCVDDPPKYGSLELSHGDTVRFRLINVGSFPAMRFSIDGHALTIVEADGVAVEPRTVDRVLVDVAQRYSVIVTLNKAAGAYWMRADIETNRFRYLPPLFNSTTLAVLRYGTDPSTMPPDEVAPDISSEVLQSFDTSRDLVPADKMTAPPATREISVTVSMQFDTLGNFLSFFDNVSWEPLVDSATLYNLYRDPNYSNQDNLIHSINVVQTVDLIVNSYDDSDHPFHLHGHEFFIVGQGVGSYTGQTLNVDNPMRRDTVSLPASSWIALRFTADNPGLWAFHCHITWHMEAGLMMQIANLDGLDKLRIPDELRAFCTK</sequence>
<evidence type="ECO:0000256" key="5">
    <source>
        <dbReference type="ARBA" id="ARBA00023157"/>
    </source>
</evidence>
<dbReference type="Pfam" id="PF07732">
    <property type="entry name" value="Cu-oxidase_3"/>
    <property type="match status" value="1"/>
</dbReference>
<dbReference type="InterPro" id="IPR008972">
    <property type="entry name" value="Cupredoxin"/>
</dbReference>
<evidence type="ECO:0000259" key="9">
    <source>
        <dbReference type="Pfam" id="PF07732"/>
    </source>
</evidence>
<keyword evidence="3" id="KW-0560">Oxidoreductase</keyword>
<dbReference type="AlphaFoldDB" id="A0A9P6B5R1"/>
<comment type="caution">
    <text evidence="10">The sequence shown here is derived from an EMBL/GenBank/DDBJ whole genome shotgun (WGS) entry which is preliminary data.</text>
</comment>
<keyword evidence="5" id="KW-1015">Disulfide bond</keyword>
<dbReference type="Pfam" id="PF07731">
    <property type="entry name" value="Cu-oxidase_2"/>
    <property type="match status" value="1"/>
</dbReference>
<organism evidence="10 11">
    <name type="scientific">Hydnum rufescens UP504</name>
    <dbReference type="NCBI Taxonomy" id="1448309"/>
    <lineage>
        <taxon>Eukaryota</taxon>
        <taxon>Fungi</taxon>
        <taxon>Dikarya</taxon>
        <taxon>Basidiomycota</taxon>
        <taxon>Agaricomycotina</taxon>
        <taxon>Agaricomycetes</taxon>
        <taxon>Cantharellales</taxon>
        <taxon>Hydnaceae</taxon>
        <taxon>Hydnum</taxon>
    </lineage>
</organism>
<dbReference type="InterPro" id="IPR011706">
    <property type="entry name" value="Cu-oxidase_C"/>
</dbReference>
<keyword evidence="11" id="KW-1185">Reference proteome</keyword>
<evidence type="ECO:0000256" key="1">
    <source>
        <dbReference type="ARBA" id="ARBA00010609"/>
    </source>
</evidence>
<evidence type="ECO:0000313" key="11">
    <source>
        <dbReference type="Proteomes" id="UP000886523"/>
    </source>
</evidence>
<evidence type="ECO:0000313" key="10">
    <source>
        <dbReference type="EMBL" id="KAF9518224.1"/>
    </source>
</evidence>
<dbReference type="GO" id="GO:0016491">
    <property type="term" value="F:oxidoreductase activity"/>
    <property type="evidence" value="ECO:0007669"/>
    <property type="project" value="UniProtKB-KW"/>
</dbReference>
<dbReference type="Pfam" id="PF00394">
    <property type="entry name" value="Cu-oxidase"/>
    <property type="match status" value="1"/>
</dbReference>
<dbReference type="Gene3D" id="2.60.40.420">
    <property type="entry name" value="Cupredoxins - blue copper proteins"/>
    <property type="match status" value="3"/>
</dbReference>
<dbReference type="PANTHER" id="PTHR11709:SF414">
    <property type="entry name" value="ADR239WP"/>
    <property type="match status" value="1"/>
</dbReference>
<gene>
    <name evidence="10" type="ORF">BS47DRAFT_1338495</name>
</gene>
<dbReference type="InterPro" id="IPR011707">
    <property type="entry name" value="Cu-oxidase-like_N"/>
</dbReference>
<dbReference type="CDD" id="cd13910">
    <property type="entry name" value="CuRO_3_MCO_like_4"/>
    <property type="match status" value="1"/>
</dbReference>
<dbReference type="Proteomes" id="UP000886523">
    <property type="component" value="Unassembled WGS sequence"/>
</dbReference>